<dbReference type="AlphaFoldDB" id="A0A8H4WBD4"/>
<evidence type="ECO:0000313" key="4">
    <source>
        <dbReference type="EMBL" id="KAF4637844.1"/>
    </source>
</evidence>
<dbReference type="Gene3D" id="3.30.930.10">
    <property type="entry name" value="Bira Bifunctional Protein, Domain 2"/>
    <property type="match status" value="1"/>
</dbReference>
<comment type="similarity">
    <text evidence="1">Belongs to the biotin--protein ligase family.</text>
</comment>
<dbReference type="InterPro" id="IPR004143">
    <property type="entry name" value="BPL_LPL_catalytic"/>
</dbReference>
<keyword evidence="5" id="KW-1185">Reference proteome</keyword>
<dbReference type="InterPro" id="IPR004408">
    <property type="entry name" value="Biotin_CoA_COase_ligase"/>
</dbReference>
<keyword evidence="2" id="KW-0436">Ligase</keyword>
<evidence type="ECO:0000313" key="5">
    <source>
        <dbReference type="Proteomes" id="UP000566819"/>
    </source>
</evidence>
<dbReference type="GO" id="GO:0005737">
    <property type="term" value="C:cytoplasm"/>
    <property type="evidence" value="ECO:0007669"/>
    <property type="project" value="TreeGrafter"/>
</dbReference>
<dbReference type="Proteomes" id="UP000566819">
    <property type="component" value="Unassembled WGS sequence"/>
</dbReference>
<dbReference type="Pfam" id="PF03099">
    <property type="entry name" value="BPL_LplA_LipB"/>
    <property type="match status" value="1"/>
</dbReference>
<feature type="domain" description="BPL/LPL catalytic" evidence="3">
    <location>
        <begin position="407"/>
        <end position="607"/>
    </location>
</feature>
<dbReference type="GO" id="GO:0004077">
    <property type="term" value="F:biotin--[biotin carboxyl-carrier protein] ligase activity"/>
    <property type="evidence" value="ECO:0007669"/>
    <property type="project" value="InterPro"/>
</dbReference>
<dbReference type="InterPro" id="IPR019197">
    <property type="entry name" value="Biotin-prot_ligase_N"/>
</dbReference>
<evidence type="ECO:0000256" key="1">
    <source>
        <dbReference type="ARBA" id="ARBA00009934"/>
    </source>
</evidence>
<protein>
    <recommendedName>
        <fullName evidence="3">BPL/LPL catalytic domain-containing protein</fullName>
    </recommendedName>
</protein>
<dbReference type="SUPFAM" id="SSF55681">
    <property type="entry name" value="Class II aaRS and biotin synthetases"/>
    <property type="match status" value="1"/>
</dbReference>
<dbReference type="InterPro" id="IPR045864">
    <property type="entry name" value="aa-tRNA-synth_II/BPL/LPL"/>
</dbReference>
<proteinExistence type="inferred from homology"/>
<dbReference type="SUPFAM" id="SSF52317">
    <property type="entry name" value="Class I glutamine amidotransferase-like"/>
    <property type="match status" value="1"/>
</dbReference>
<dbReference type="PROSITE" id="PS51733">
    <property type="entry name" value="BPL_LPL_CATALYTIC"/>
    <property type="match status" value="1"/>
</dbReference>
<dbReference type="PANTHER" id="PTHR12835">
    <property type="entry name" value="BIOTIN PROTEIN LIGASE"/>
    <property type="match status" value="1"/>
</dbReference>
<evidence type="ECO:0000256" key="2">
    <source>
        <dbReference type="ARBA" id="ARBA00022598"/>
    </source>
</evidence>
<dbReference type="Pfam" id="PF09825">
    <property type="entry name" value="BPL_N"/>
    <property type="match status" value="1"/>
</dbReference>
<sequence>MASRKMNVLVYSGNGSTIESVRHCLYTLRRLLSPNYAVIPVTEAAILKEPWTSSCALLVFPGGADLGYCRSFNGEGNRRIDQFVRRGGVYLGFCAGGYYGSSRCEFEVGNGKLEVVGPRELSFFPGICRGCAFKGFVYHSEAGAKAVDIKVIKESFKSGIVPQNFRTYYNGGGIFVDAQKYADKGVEVLATYVDPTDVDGGDGSAAAVYCRVGEGGALLTGPHPEFAAANLDPKSDGPDYPKVIQALTEDDESRINFLKSCLIKLGLVISQEESSVPSISRLHLSSQHHYLVPELLASWEDIITIEDGEEYIKGENDTFHLEKQDSRWSLNSLAESLPLLSISSASSEKEADQERGLGSIDRIVDYNAITKRIIPHEADWPGTKETPCFNHYSFYANLSKYQRESEGEAEEFGKMLIYGEVVTSTNTLLEKNTKLLSNVPEGFTMTATTQVAGRGRGSNVWVSPAGSLIFSVCMKHPMELSNTAPVVFIQYLAAIAIVEGIKTYDKGYENTPIKLKWPNDIYAQDPTKPGKKEYVKIGGILVNSSYSAGSYSLVVGIGLNTTNALPTTSLNALLPLHPTTTTLPPFTLEKLLARILTTFEITYKSFCRTGFDRKLEETYYKHWLHSEQIVTIESEGGVRARIKGIERKWGLLLAEELGWEDRPTGKGIVEEEDLA</sequence>
<dbReference type="CDD" id="cd16442">
    <property type="entry name" value="BPL"/>
    <property type="match status" value="1"/>
</dbReference>
<reference evidence="4 5" key="1">
    <citation type="submission" date="2020-03" db="EMBL/GenBank/DDBJ databases">
        <title>Draft Genome Sequence of Cudoniella acicularis.</title>
        <authorList>
            <person name="Buettner E."/>
            <person name="Kellner H."/>
        </authorList>
    </citation>
    <scope>NUCLEOTIDE SEQUENCE [LARGE SCALE GENOMIC DNA]</scope>
    <source>
        <strain evidence="4 5">DSM 108380</strain>
    </source>
</reference>
<comment type="caution">
    <text evidence="4">The sequence shown here is derived from an EMBL/GenBank/DDBJ whole genome shotgun (WGS) entry which is preliminary data.</text>
</comment>
<evidence type="ECO:0000259" key="3">
    <source>
        <dbReference type="PROSITE" id="PS51733"/>
    </source>
</evidence>
<dbReference type="CDD" id="cd03144">
    <property type="entry name" value="GATase1_ScBLP_like"/>
    <property type="match status" value="1"/>
</dbReference>
<accession>A0A8H4WBD4</accession>
<dbReference type="Gene3D" id="3.40.50.880">
    <property type="match status" value="1"/>
</dbReference>
<dbReference type="InterPro" id="IPR029062">
    <property type="entry name" value="Class_I_gatase-like"/>
</dbReference>
<dbReference type="PANTHER" id="PTHR12835:SF5">
    <property type="entry name" value="BIOTIN--PROTEIN LIGASE"/>
    <property type="match status" value="1"/>
</dbReference>
<dbReference type="NCBIfam" id="TIGR00121">
    <property type="entry name" value="birA_ligase"/>
    <property type="match status" value="1"/>
</dbReference>
<gene>
    <name evidence="4" type="ORF">G7Y89_g228</name>
</gene>
<dbReference type="OrthoDB" id="10250105at2759"/>
<dbReference type="EMBL" id="JAAMPI010000008">
    <property type="protein sequence ID" value="KAF4637844.1"/>
    <property type="molecule type" value="Genomic_DNA"/>
</dbReference>
<name>A0A8H4WBD4_9HELO</name>
<organism evidence="4 5">
    <name type="scientific">Cudoniella acicularis</name>
    <dbReference type="NCBI Taxonomy" id="354080"/>
    <lineage>
        <taxon>Eukaryota</taxon>
        <taxon>Fungi</taxon>
        <taxon>Dikarya</taxon>
        <taxon>Ascomycota</taxon>
        <taxon>Pezizomycotina</taxon>
        <taxon>Leotiomycetes</taxon>
        <taxon>Helotiales</taxon>
        <taxon>Tricladiaceae</taxon>
        <taxon>Cudoniella</taxon>
    </lineage>
</organism>